<protein>
    <submittedName>
        <fullName evidence="2">Uncharacterized protein</fullName>
    </submittedName>
</protein>
<reference evidence="2 3" key="1">
    <citation type="journal article" date="2016" name="Nat. Commun.">
        <title>Thousands of microbial genomes shed light on interconnected biogeochemical processes in an aquifer system.</title>
        <authorList>
            <person name="Anantharaman K."/>
            <person name="Brown C.T."/>
            <person name="Hug L.A."/>
            <person name="Sharon I."/>
            <person name="Castelle C.J."/>
            <person name="Probst A.J."/>
            <person name="Thomas B.C."/>
            <person name="Singh A."/>
            <person name="Wilkins M.J."/>
            <person name="Karaoz U."/>
            <person name="Brodie E.L."/>
            <person name="Williams K.H."/>
            <person name="Hubbard S.S."/>
            <person name="Banfield J.F."/>
        </authorList>
    </citation>
    <scope>NUCLEOTIDE SEQUENCE [LARGE SCALE GENOMIC DNA]</scope>
</reference>
<dbReference type="AlphaFoldDB" id="A0A1F5TRB9"/>
<evidence type="ECO:0000313" key="2">
    <source>
        <dbReference type="EMBL" id="OGF41516.1"/>
    </source>
</evidence>
<feature type="region of interest" description="Disordered" evidence="1">
    <location>
        <begin position="67"/>
        <end position="104"/>
    </location>
</feature>
<feature type="region of interest" description="Disordered" evidence="1">
    <location>
        <begin position="1"/>
        <end position="27"/>
    </location>
</feature>
<proteinExistence type="predicted"/>
<sequence length="210" mass="24408">MERINEEQFIRTKEVPPPNNLPVRGNNFAPESMLPAITDHEHSNLPAIKEKEELVIIEKKLPAKIKRKKNAEIQVENGKSTQNDEREKIKKEDVAPPKSPLVEHANNEERILKKDRIFISDEDKKKVPPIIISNEDLSFPQKSKIRTIQPSDHEKKLKTNRIIPIEHPDETKINLKHHNQPLKNNHEEKLIDPDDIQSNFIDRLKQLGIN</sequence>
<gene>
    <name evidence="2" type="ORF">A2531_02385</name>
</gene>
<evidence type="ECO:0000313" key="3">
    <source>
        <dbReference type="Proteomes" id="UP000177579"/>
    </source>
</evidence>
<evidence type="ECO:0000256" key="1">
    <source>
        <dbReference type="SAM" id="MobiDB-lite"/>
    </source>
</evidence>
<feature type="compositionally biased region" description="Basic and acidic residues" evidence="1">
    <location>
        <begin position="82"/>
        <end position="95"/>
    </location>
</feature>
<organism evidence="2 3">
    <name type="scientific">Candidatus Falkowbacteria bacterium RIFOXYD2_FULL_34_120</name>
    <dbReference type="NCBI Taxonomy" id="1798007"/>
    <lineage>
        <taxon>Bacteria</taxon>
        <taxon>Candidatus Falkowiibacteriota</taxon>
    </lineage>
</organism>
<name>A0A1F5TRB9_9BACT</name>
<dbReference type="Proteomes" id="UP000177579">
    <property type="component" value="Unassembled WGS sequence"/>
</dbReference>
<comment type="caution">
    <text evidence="2">The sequence shown here is derived from an EMBL/GenBank/DDBJ whole genome shotgun (WGS) entry which is preliminary data.</text>
</comment>
<accession>A0A1F5TRB9</accession>
<dbReference type="EMBL" id="MFGO01000008">
    <property type="protein sequence ID" value="OGF41516.1"/>
    <property type="molecule type" value="Genomic_DNA"/>
</dbReference>
<feature type="compositionally biased region" description="Basic and acidic residues" evidence="1">
    <location>
        <begin position="1"/>
        <end position="14"/>
    </location>
</feature>